<accession>A0AAW2CIV3</accession>
<organism evidence="1 2">
    <name type="scientific">Lithocarpus litseifolius</name>
    <dbReference type="NCBI Taxonomy" id="425828"/>
    <lineage>
        <taxon>Eukaryota</taxon>
        <taxon>Viridiplantae</taxon>
        <taxon>Streptophyta</taxon>
        <taxon>Embryophyta</taxon>
        <taxon>Tracheophyta</taxon>
        <taxon>Spermatophyta</taxon>
        <taxon>Magnoliopsida</taxon>
        <taxon>eudicotyledons</taxon>
        <taxon>Gunneridae</taxon>
        <taxon>Pentapetalae</taxon>
        <taxon>rosids</taxon>
        <taxon>fabids</taxon>
        <taxon>Fagales</taxon>
        <taxon>Fagaceae</taxon>
        <taxon>Lithocarpus</taxon>
    </lineage>
</organism>
<keyword evidence="2" id="KW-1185">Reference proteome</keyword>
<dbReference type="AlphaFoldDB" id="A0AAW2CIV3"/>
<sequence length="75" mass="8734">MCEGKRRRVAQNCAYSKSLSPLKTDKRVVVHIGPRQIRVKKKKQKRKVIFSSRVANDQNSRATHQIREVEDIFGQ</sequence>
<protein>
    <submittedName>
        <fullName evidence="1">Uncharacterized protein</fullName>
    </submittedName>
</protein>
<proteinExistence type="predicted"/>
<gene>
    <name evidence="1" type="ORF">SO802_022163</name>
</gene>
<evidence type="ECO:0000313" key="1">
    <source>
        <dbReference type="EMBL" id="KAK9997477.1"/>
    </source>
</evidence>
<name>A0AAW2CIV3_9ROSI</name>
<dbReference type="Proteomes" id="UP001459277">
    <property type="component" value="Unassembled WGS sequence"/>
</dbReference>
<evidence type="ECO:0000313" key="2">
    <source>
        <dbReference type="Proteomes" id="UP001459277"/>
    </source>
</evidence>
<feature type="non-terminal residue" evidence="1">
    <location>
        <position position="75"/>
    </location>
</feature>
<dbReference type="EMBL" id="JAZDWU010000007">
    <property type="protein sequence ID" value="KAK9997477.1"/>
    <property type="molecule type" value="Genomic_DNA"/>
</dbReference>
<comment type="caution">
    <text evidence="1">The sequence shown here is derived from an EMBL/GenBank/DDBJ whole genome shotgun (WGS) entry which is preliminary data.</text>
</comment>
<reference evidence="1 2" key="1">
    <citation type="submission" date="2024-01" db="EMBL/GenBank/DDBJ databases">
        <title>A telomere-to-telomere, gap-free genome of sweet tea (Lithocarpus litseifolius).</title>
        <authorList>
            <person name="Zhou J."/>
        </authorList>
    </citation>
    <scope>NUCLEOTIDE SEQUENCE [LARGE SCALE GENOMIC DNA]</scope>
    <source>
        <strain evidence="1">Zhou-2022a</strain>
        <tissue evidence="1">Leaf</tissue>
    </source>
</reference>